<comment type="caution">
    <text evidence="3">The sequence shown here is derived from an EMBL/GenBank/DDBJ whole genome shotgun (WGS) entry which is preliminary data.</text>
</comment>
<sequence length="542" mass="61479">MTTLKGRSYRHVLFACVAVASSILLYGAFVQGPWHLGFLPFATKSTHGLPTTCPTTCDAIVQASNSTQVDDRLSVEPTLRIPATATQISNQSQWIFDKSRDARVYTLTEDQCDSAFGGMYAERERAVAYRSQVGRLAVEDVDISWSKQGLVRALISDQQLYMIQEKVSRSDYDFPRALAILHAIHRAIITSPTPLPDIELSFSVSDIELSFSVSDIADEEHLGRPIWALARTSSEQEKWLMSDFGYWSWPLDLVGGYDQIRREIADTEIDFSEKKPQVMWRGAVKTNKFRKDLMRVTNEKTWADVKGIAWEGASELKAQDIGKAISIPEHCRGKYLQNCNSVIIIPRRTWIEPHHALLRSGHNFVEVEEDFSDLEETMVGLLADPARARQIAMNSTDIFRDRHLTPAAQACYWRRLISGWAEVSFRPNVWEAGVDGGHRKVRGIPFETFYTVIKAEEDDLFLGTANTSAMLKITTLMDETSFFSPDYHDIFRLLYTDHVNLHEANCVPYYVHCARKGTICCNDAEFDFGPMQQQVQYARAHP</sequence>
<dbReference type="PANTHER" id="PTHR12203">
    <property type="entry name" value="KDEL LYS-ASP-GLU-LEU CONTAINING - RELATED"/>
    <property type="match status" value="1"/>
</dbReference>
<dbReference type="Pfam" id="PF05686">
    <property type="entry name" value="Glyco_transf_90"/>
    <property type="match status" value="1"/>
</dbReference>
<dbReference type="PANTHER" id="PTHR12203:SF107">
    <property type="entry name" value="GLYCOSYL TRANSFERASE CAP10 DOMAIN-CONTAINING PROTEIN"/>
    <property type="match status" value="1"/>
</dbReference>
<dbReference type="Proteomes" id="UP001595075">
    <property type="component" value="Unassembled WGS sequence"/>
</dbReference>
<feature type="transmembrane region" description="Helical" evidence="1">
    <location>
        <begin position="12"/>
        <end position="34"/>
    </location>
</feature>
<gene>
    <name evidence="3" type="ORF">VTL71DRAFT_8485</name>
</gene>
<dbReference type="InterPro" id="IPR006598">
    <property type="entry name" value="CAP10"/>
</dbReference>
<dbReference type="SMART" id="SM00672">
    <property type="entry name" value="CAP10"/>
    <property type="match status" value="1"/>
</dbReference>
<evidence type="ECO:0000256" key="1">
    <source>
        <dbReference type="SAM" id="Phobius"/>
    </source>
</evidence>
<keyword evidence="1" id="KW-0812">Transmembrane</keyword>
<keyword evidence="1" id="KW-1133">Transmembrane helix</keyword>
<protein>
    <recommendedName>
        <fullName evidence="2">Glycosyl transferase CAP10 domain-containing protein</fullName>
    </recommendedName>
</protein>
<keyword evidence="1" id="KW-0472">Membrane</keyword>
<evidence type="ECO:0000259" key="2">
    <source>
        <dbReference type="SMART" id="SM00672"/>
    </source>
</evidence>
<proteinExistence type="predicted"/>
<accession>A0ABR4CYX6</accession>
<name>A0ABR4CYX6_9HELO</name>
<feature type="domain" description="Glycosyl transferase CAP10" evidence="2">
    <location>
        <begin position="194"/>
        <end position="425"/>
    </location>
</feature>
<dbReference type="InterPro" id="IPR051091">
    <property type="entry name" value="O-Glucosyltr/Glycosyltrsf_90"/>
</dbReference>
<dbReference type="EMBL" id="JAZHXI010000002">
    <property type="protein sequence ID" value="KAL2074706.1"/>
    <property type="molecule type" value="Genomic_DNA"/>
</dbReference>
<keyword evidence="4" id="KW-1185">Reference proteome</keyword>
<evidence type="ECO:0000313" key="4">
    <source>
        <dbReference type="Proteomes" id="UP001595075"/>
    </source>
</evidence>
<evidence type="ECO:0000313" key="3">
    <source>
        <dbReference type="EMBL" id="KAL2074706.1"/>
    </source>
</evidence>
<reference evidence="3 4" key="1">
    <citation type="journal article" date="2024" name="Commun. Biol.">
        <title>Comparative genomic analysis of thermophilic fungi reveals convergent evolutionary adaptations and gene losses.</title>
        <authorList>
            <person name="Steindorff A.S."/>
            <person name="Aguilar-Pontes M.V."/>
            <person name="Robinson A.J."/>
            <person name="Andreopoulos B."/>
            <person name="LaButti K."/>
            <person name="Kuo A."/>
            <person name="Mondo S."/>
            <person name="Riley R."/>
            <person name="Otillar R."/>
            <person name="Haridas S."/>
            <person name="Lipzen A."/>
            <person name="Grimwood J."/>
            <person name="Schmutz J."/>
            <person name="Clum A."/>
            <person name="Reid I.D."/>
            <person name="Moisan M.C."/>
            <person name="Butler G."/>
            <person name="Nguyen T.T.M."/>
            <person name="Dewar K."/>
            <person name="Conant G."/>
            <person name="Drula E."/>
            <person name="Henrissat B."/>
            <person name="Hansel C."/>
            <person name="Singer S."/>
            <person name="Hutchinson M.I."/>
            <person name="de Vries R.P."/>
            <person name="Natvig D.O."/>
            <person name="Powell A.J."/>
            <person name="Tsang A."/>
            <person name="Grigoriev I.V."/>
        </authorList>
    </citation>
    <scope>NUCLEOTIDE SEQUENCE [LARGE SCALE GENOMIC DNA]</scope>
    <source>
        <strain evidence="3 4">CBS 494.80</strain>
    </source>
</reference>
<organism evidence="3 4">
    <name type="scientific">Oculimacula yallundae</name>
    <dbReference type="NCBI Taxonomy" id="86028"/>
    <lineage>
        <taxon>Eukaryota</taxon>
        <taxon>Fungi</taxon>
        <taxon>Dikarya</taxon>
        <taxon>Ascomycota</taxon>
        <taxon>Pezizomycotina</taxon>
        <taxon>Leotiomycetes</taxon>
        <taxon>Helotiales</taxon>
        <taxon>Ploettnerulaceae</taxon>
        <taxon>Oculimacula</taxon>
    </lineage>
</organism>